<evidence type="ECO:0000313" key="3">
    <source>
        <dbReference type="RefSeq" id="XP_033459717.1"/>
    </source>
</evidence>
<proteinExistence type="predicted"/>
<dbReference type="Proteomes" id="UP000504637">
    <property type="component" value="Unplaced"/>
</dbReference>
<feature type="compositionally biased region" description="Polar residues" evidence="1">
    <location>
        <begin position="52"/>
        <end position="71"/>
    </location>
</feature>
<protein>
    <submittedName>
        <fullName evidence="3">Uncharacterized protein</fullName>
    </submittedName>
</protein>
<dbReference type="OrthoDB" id="425602at2759"/>
<dbReference type="AlphaFoldDB" id="A0A6J3M3S1"/>
<reference evidence="3" key="1">
    <citation type="submission" date="2020-01" db="EMBL/GenBank/DDBJ databases">
        <authorList>
            <consortium name="DOE Joint Genome Institute"/>
            <person name="Haridas S."/>
            <person name="Albert R."/>
            <person name="Binder M."/>
            <person name="Bloem J."/>
            <person name="Labutti K."/>
            <person name="Salamov A."/>
            <person name="Andreopoulos B."/>
            <person name="Baker S.E."/>
            <person name="Barry K."/>
            <person name="Bills G."/>
            <person name="Bluhm B.H."/>
            <person name="Cannon C."/>
            <person name="Castanera R."/>
            <person name="Culley D.E."/>
            <person name="Daum C."/>
            <person name="Ezra D."/>
            <person name="Gonzalez J.B."/>
            <person name="Henrissat B."/>
            <person name="Kuo A."/>
            <person name="Liang C."/>
            <person name="Lipzen A."/>
            <person name="Lutzoni F."/>
            <person name="Magnuson J."/>
            <person name="Mondo S."/>
            <person name="Nolan M."/>
            <person name="Ohm R."/>
            <person name="Pangilinan J."/>
            <person name="Park H.-J."/>
            <person name="Ramirez L."/>
            <person name="Alfaro M."/>
            <person name="Sun H."/>
            <person name="Tritt A."/>
            <person name="Yoshinaga Y."/>
            <person name="Zwiers L.-H."/>
            <person name="Turgeon B.G."/>
            <person name="Goodwin S.B."/>
            <person name="Spatafora J.W."/>
            <person name="Crous P.W."/>
            <person name="Grigoriev I.V."/>
        </authorList>
    </citation>
    <scope>NUCLEOTIDE SEQUENCE</scope>
    <source>
        <strain evidence="3">CBS 342.82</strain>
    </source>
</reference>
<organism evidence="3">
    <name type="scientific">Dissoconium aciculare CBS 342.82</name>
    <dbReference type="NCBI Taxonomy" id="1314786"/>
    <lineage>
        <taxon>Eukaryota</taxon>
        <taxon>Fungi</taxon>
        <taxon>Dikarya</taxon>
        <taxon>Ascomycota</taxon>
        <taxon>Pezizomycotina</taxon>
        <taxon>Dothideomycetes</taxon>
        <taxon>Dothideomycetidae</taxon>
        <taxon>Mycosphaerellales</taxon>
        <taxon>Dissoconiaceae</taxon>
        <taxon>Dissoconium</taxon>
    </lineage>
</organism>
<feature type="region of interest" description="Disordered" evidence="1">
    <location>
        <begin position="33"/>
        <end position="85"/>
    </location>
</feature>
<dbReference type="GeneID" id="54365430"/>
<feature type="region of interest" description="Disordered" evidence="1">
    <location>
        <begin position="122"/>
        <end position="167"/>
    </location>
</feature>
<accession>A0A6J3M3S1</accession>
<gene>
    <name evidence="3" type="ORF">K489DRAFT_409815</name>
</gene>
<evidence type="ECO:0000256" key="1">
    <source>
        <dbReference type="SAM" id="MobiDB-lite"/>
    </source>
</evidence>
<name>A0A6J3M3S1_9PEZI</name>
<sequence length="390" mass="41376">MTTHAPMARVPFAPLDNPRLQHLTNLKNRQNGLSAMDSKSSMLGGKAEKSAFTFTTPTTGKRSFEPTTPNDSDGENVDPSMISSPSKKVKTFSFDIPAKPFAFTLKPNAASPRSFATPKKALVSSVRSPMTAPAGRSPPRKTMGVSKNRRTSAPFSRVDPPASMRSTSSLPFSLDAAIQGTVTPTPVQKSMPKSWLFEIHEDTPDEAVANLVEHHTMYLDLSSDDEDKVRERTDRGKENVAPEGYDATVASSAIHNHVPGMGALGSSSTDASTVTSKKSKTIVRKKKLALDAMDDGERSPLSDLETEPFFPDGLDSSSHVIVDALPEKPASSCFAISELFATPASEPTSEPATALGAEATSLTAADAAVSAADIASTAEPEIVVFEDPIA</sequence>
<dbReference type="RefSeq" id="XP_033459717.1">
    <property type="nucleotide sequence ID" value="XM_033607631.1"/>
</dbReference>
<reference evidence="3" key="3">
    <citation type="submission" date="2025-08" db="UniProtKB">
        <authorList>
            <consortium name="RefSeq"/>
        </authorList>
    </citation>
    <scope>IDENTIFICATION</scope>
    <source>
        <strain evidence="3">CBS 342.82</strain>
    </source>
</reference>
<keyword evidence="2" id="KW-1185">Reference proteome</keyword>
<evidence type="ECO:0000313" key="2">
    <source>
        <dbReference type="Proteomes" id="UP000504637"/>
    </source>
</evidence>
<reference evidence="3" key="2">
    <citation type="submission" date="2020-04" db="EMBL/GenBank/DDBJ databases">
        <authorList>
            <consortium name="NCBI Genome Project"/>
        </authorList>
    </citation>
    <scope>NUCLEOTIDE SEQUENCE</scope>
    <source>
        <strain evidence="3">CBS 342.82</strain>
    </source>
</reference>